<dbReference type="EMBL" id="DQWE01000230">
    <property type="protein sequence ID" value="HDI83094.1"/>
    <property type="molecule type" value="Genomic_DNA"/>
</dbReference>
<keyword evidence="1" id="KW-0812">Transmembrane</keyword>
<evidence type="ECO:0000313" key="2">
    <source>
        <dbReference type="EMBL" id="HDI83094.1"/>
    </source>
</evidence>
<keyword evidence="1" id="KW-1133">Transmembrane helix</keyword>
<comment type="caution">
    <text evidence="2">The sequence shown here is derived from an EMBL/GenBank/DDBJ whole genome shotgun (WGS) entry which is preliminary data.</text>
</comment>
<feature type="transmembrane region" description="Helical" evidence="1">
    <location>
        <begin position="26"/>
        <end position="50"/>
    </location>
</feature>
<accession>A0A7C0ZD13</accession>
<feature type="transmembrane region" description="Helical" evidence="1">
    <location>
        <begin position="85"/>
        <end position="110"/>
    </location>
</feature>
<sequence length="121" mass="12849">MEMNNQAVLDDSVKVVSSEMSGWLKLVGIVSIVMGGLAALTIIGIITAWLPIWQGVLLLRAGNDFANVSGKEQEAVLSGLKNLKIYFIIQGIIVLIGIASSVLAIFLVGVSGIMDAFRGLY</sequence>
<organism evidence="2">
    <name type="scientific">candidate division WOR-3 bacterium</name>
    <dbReference type="NCBI Taxonomy" id="2052148"/>
    <lineage>
        <taxon>Bacteria</taxon>
        <taxon>Bacteria division WOR-3</taxon>
    </lineage>
</organism>
<reference evidence="2" key="1">
    <citation type="journal article" date="2020" name="mSystems">
        <title>Genome- and Community-Level Interaction Insights into Carbon Utilization and Element Cycling Functions of Hydrothermarchaeota in Hydrothermal Sediment.</title>
        <authorList>
            <person name="Zhou Z."/>
            <person name="Liu Y."/>
            <person name="Xu W."/>
            <person name="Pan J."/>
            <person name="Luo Z.H."/>
            <person name="Li M."/>
        </authorList>
    </citation>
    <scope>NUCLEOTIDE SEQUENCE [LARGE SCALE GENOMIC DNA]</scope>
    <source>
        <strain evidence="2">HyVt-102</strain>
    </source>
</reference>
<proteinExistence type="predicted"/>
<keyword evidence="1" id="KW-0472">Membrane</keyword>
<dbReference type="AlphaFoldDB" id="A0A7C0ZD13"/>
<evidence type="ECO:0000256" key="1">
    <source>
        <dbReference type="SAM" id="Phobius"/>
    </source>
</evidence>
<dbReference type="Pfam" id="PF17319">
    <property type="entry name" value="DUF5362"/>
    <property type="match status" value="1"/>
</dbReference>
<evidence type="ECO:0008006" key="3">
    <source>
        <dbReference type="Google" id="ProtNLM"/>
    </source>
</evidence>
<gene>
    <name evidence="2" type="ORF">ENF18_04815</name>
</gene>
<protein>
    <recommendedName>
        <fullName evidence="3">DUF5362 domain-containing protein</fullName>
    </recommendedName>
</protein>
<name>A0A7C0ZD13_UNCW3</name>
<dbReference type="Proteomes" id="UP000885847">
    <property type="component" value="Unassembled WGS sequence"/>
</dbReference>
<dbReference type="InterPro" id="IPR035287">
    <property type="entry name" value="DUF5362"/>
</dbReference>